<evidence type="ECO:0000313" key="1">
    <source>
        <dbReference type="EMBL" id="QIG66104.1"/>
    </source>
</evidence>
<dbReference type="Proteomes" id="UP000503046">
    <property type="component" value="Segment"/>
</dbReference>
<dbReference type="InterPro" id="IPR056209">
    <property type="entry name" value="SU10_adaptor"/>
</dbReference>
<evidence type="ECO:0000313" key="2">
    <source>
        <dbReference type="Proteomes" id="UP000503046"/>
    </source>
</evidence>
<accession>A0A6G6XXP6</accession>
<dbReference type="Pfam" id="PF24175">
    <property type="entry name" value="SU10_adaptor"/>
    <property type="match status" value="1"/>
</dbReference>
<reference evidence="1 2" key="1">
    <citation type="submission" date="2020-02" db="EMBL/GenBank/DDBJ databases">
        <title>Identification and Characterization of First Virulent Phages, Including a Novel Jumbo Virus, Infecting Ochrobactrum spp.</title>
        <authorList>
            <person name="Decewicz P."/>
            <person name="Golec P."/>
            <person name="Szymczak M."/>
            <person name="Radlinska M."/>
            <person name="Dziewit L."/>
        </authorList>
    </citation>
    <scope>NUCLEOTIDE SEQUENCE [LARGE SCALE GENOMIC DNA]</scope>
</reference>
<keyword evidence="2" id="KW-1185">Reference proteome</keyword>
<protein>
    <submittedName>
        <fullName evidence="1">Tail tubular protein A</fullName>
    </submittedName>
</protein>
<name>A0A6G6XXP6_9CAUD</name>
<sequence>MTLTAHKEEIKKWMNRTDYTDANLVQFTRLGEERLNQSLRIKDMIQIDTAFIEEDNRRVLLPSDWQELDFVQDLEIGPIEFIDRTEFYRRKPENCKGYYTISGNYVIFGGPINSVSGNEIELHYYGNVPPLGDNPTWLYTLYPSLQLWSSLVFANLFGFDNEASTTYAGLLKGAIDTANELHLKSKASGSRLHRKRPRSYG</sequence>
<gene>
    <name evidence="1" type="ORF">phiOH_p48</name>
</gene>
<organism evidence="1 2">
    <name type="scientific">Ochrobactrum phage vB_OspP_OH</name>
    <dbReference type="NCBI Taxonomy" id="2712957"/>
    <lineage>
        <taxon>Viruses</taxon>
        <taxon>Duplodnaviria</taxon>
        <taxon>Heunggongvirae</taxon>
        <taxon>Uroviricota</taxon>
        <taxon>Caudoviricetes</taxon>
        <taxon>Wolominvirus</taxon>
        <taxon>Wolominvirus OH</taxon>
    </lineage>
</organism>
<dbReference type="EMBL" id="MT028492">
    <property type="protein sequence ID" value="QIG66104.1"/>
    <property type="molecule type" value="Genomic_DNA"/>
</dbReference>
<proteinExistence type="predicted"/>